<reference evidence="1" key="1">
    <citation type="submission" date="2025-08" db="UniProtKB">
        <authorList>
            <consortium name="Ensembl"/>
        </authorList>
    </citation>
    <scope>IDENTIFICATION</scope>
</reference>
<dbReference type="Proteomes" id="UP000694541">
    <property type="component" value="Unplaced"/>
</dbReference>
<dbReference type="AlphaFoldDB" id="A0A8B9MAC4"/>
<accession>A0A8B9MAC4</accession>
<proteinExistence type="predicted"/>
<evidence type="ECO:0000313" key="2">
    <source>
        <dbReference type="Proteomes" id="UP000694541"/>
    </source>
</evidence>
<dbReference type="Gene3D" id="2.10.50.10">
    <property type="entry name" value="Tumor Necrosis Factor Receptor, subunit A, domain 2"/>
    <property type="match status" value="1"/>
</dbReference>
<evidence type="ECO:0000313" key="1">
    <source>
        <dbReference type="Ensembl" id="ENSANIP00000004695.1"/>
    </source>
</evidence>
<name>A0A8B9MAC4_9AVES</name>
<protein>
    <submittedName>
        <fullName evidence="1">Uncharacterized protein</fullName>
    </submittedName>
</protein>
<sequence length="117" mass="11950">MALHPSRCVQWVCIHRATGDGFASIASLVTGLPVPTRGTWTRREGAGCGHRSPPFPSGQACSSAQGPVGTCRACPPGTFSPGDISCSAHTRCRAGNRILVAPGTAMTDSRCGACLPG</sequence>
<dbReference type="Ensembl" id="ENSANIT00000004847.1">
    <property type="protein sequence ID" value="ENSANIP00000004695.1"/>
    <property type="gene ID" value="ENSANIG00000003200.1"/>
</dbReference>
<keyword evidence="2" id="KW-1185">Reference proteome</keyword>
<organism evidence="1 2">
    <name type="scientific">Accipiter nisus</name>
    <name type="common">Eurasian sparrowhawk</name>
    <dbReference type="NCBI Taxonomy" id="211598"/>
    <lineage>
        <taxon>Eukaryota</taxon>
        <taxon>Metazoa</taxon>
        <taxon>Chordata</taxon>
        <taxon>Craniata</taxon>
        <taxon>Vertebrata</taxon>
        <taxon>Euteleostomi</taxon>
        <taxon>Archelosauria</taxon>
        <taxon>Archosauria</taxon>
        <taxon>Dinosauria</taxon>
        <taxon>Saurischia</taxon>
        <taxon>Theropoda</taxon>
        <taxon>Coelurosauria</taxon>
        <taxon>Aves</taxon>
        <taxon>Neognathae</taxon>
        <taxon>Neoaves</taxon>
        <taxon>Telluraves</taxon>
        <taxon>Accipitrimorphae</taxon>
        <taxon>Accipitriformes</taxon>
        <taxon>Accipitridae</taxon>
        <taxon>Accipitrinae</taxon>
        <taxon>Accipiter</taxon>
    </lineage>
</organism>
<reference evidence="1" key="2">
    <citation type="submission" date="2025-09" db="UniProtKB">
        <authorList>
            <consortium name="Ensembl"/>
        </authorList>
    </citation>
    <scope>IDENTIFICATION</scope>
</reference>